<protein>
    <recommendedName>
        <fullName evidence="7">30S ribosomal protein S20</fullName>
    </recommendedName>
</protein>
<evidence type="ECO:0000256" key="5">
    <source>
        <dbReference type="SAM" id="MobiDB-lite"/>
    </source>
</evidence>
<dbReference type="Gene3D" id="1.20.58.110">
    <property type="entry name" value="Ribosomal protein S20"/>
    <property type="match status" value="1"/>
</dbReference>
<dbReference type="InterPro" id="IPR002583">
    <property type="entry name" value="Ribosomal_bS20"/>
</dbReference>
<evidence type="ECO:0000256" key="2">
    <source>
        <dbReference type="ARBA" id="ARBA00022884"/>
    </source>
</evidence>
<evidence type="ECO:0000256" key="1">
    <source>
        <dbReference type="ARBA" id="ARBA00022730"/>
    </source>
</evidence>
<organism evidence="6">
    <name type="scientific">marine metagenome</name>
    <dbReference type="NCBI Taxonomy" id="408172"/>
    <lineage>
        <taxon>unclassified sequences</taxon>
        <taxon>metagenomes</taxon>
        <taxon>ecological metagenomes</taxon>
    </lineage>
</organism>
<feature type="region of interest" description="Disordered" evidence="5">
    <location>
        <begin position="1"/>
        <end position="26"/>
    </location>
</feature>
<evidence type="ECO:0000313" key="6">
    <source>
        <dbReference type="EMBL" id="SUZ69972.1"/>
    </source>
</evidence>
<sequence length="80" mass="9073">MANHKSALKRIRSDETKKSLNKLQHKTARNAIKKLIDSKSKKDAQKQFPVVVSLIDKLSKNNIIHKNKAANLKSKLSKLI</sequence>
<dbReference type="InterPro" id="IPR036510">
    <property type="entry name" value="Ribosomal_bS20_sf"/>
</dbReference>
<evidence type="ECO:0008006" key="7">
    <source>
        <dbReference type="Google" id="ProtNLM"/>
    </source>
</evidence>
<proteinExistence type="inferred from homology"/>
<dbReference type="GO" id="GO:0003735">
    <property type="term" value="F:structural constituent of ribosome"/>
    <property type="evidence" value="ECO:0007669"/>
    <property type="project" value="InterPro"/>
</dbReference>
<reference evidence="6" key="1">
    <citation type="submission" date="2018-05" db="EMBL/GenBank/DDBJ databases">
        <authorList>
            <person name="Lanie J.A."/>
            <person name="Ng W.-L."/>
            <person name="Kazmierczak K.M."/>
            <person name="Andrzejewski T.M."/>
            <person name="Davidsen T.M."/>
            <person name="Wayne K.J."/>
            <person name="Tettelin H."/>
            <person name="Glass J.I."/>
            <person name="Rusch D."/>
            <person name="Podicherti R."/>
            <person name="Tsui H.-C.T."/>
            <person name="Winkler M.E."/>
        </authorList>
    </citation>
    <scope>NUCLEOTIDE SEQUENCE</scope>
</reference>
<keyword evidence="3" id="KW-0689">Ribosomal protein</keyword>
<name>A0A381PSF2_9ZZZZ</name>
<accession>A0A381PSF2</accession>
<keyword evidence="4" id="KW-0687">Ribonucleoprotein</keyword>
<keyword evidence="1" id="KW-0699">rRNA-binding</keyword>
<dbReference type="AlphaFoldDB" id="A0A381PSF2"/>
<dbReference type="SUPFAM" id="SSF46992">
    <property type="entry name" value="Ribosomal protein S20"/>
    <property type="match status" value="1"/>
</dbReference>
<dbReference type="NCBIfam" id="TIGR00029">
    <property type="entry name" value="S20"/>
    <property type="match status" value="1"/>
</dbReference>
<dbReference type="GO" id="GO:0019843">
    <property type="term" value="F:rRNA binding"/>
    <property type="evidence" value="ECO:0007669"/>
    <property type="project" value="UniProtKB-KW"/>
</dbReference>
<keyword evidence="2" id="KW-0694">RNA-binding</keyword>
<dbReference type="HAMAP" id="MF_00500">
    <property type="entry name" value="Ribosomal_bS20"/>
    <property type="match status" value="1"/>
</dbReference>
<dbReference type="Pfam" id="PF01649">
    <property type="entry name" value="Ribosomal_S20p"/>
    <property type="match status" value="1"/>
</dbReference>
<dbReference type="GO" id="GO:0006412">
    <property type="term" value="P:translation"/>
    <property type="evidence" value="ECO:0007669"/>
    <property type="project" value="InterPro"/>
</dbReference>
<dbReference type="GO" id="GO:0005840">
    <property type="term" value="C:ribosome"/>
    <property type="evidence" value="ECO:0007669"/>
    <property type="project" value="UniProtKB-KW"/>
</dbReference>
<gene>
    <name evidence="6" type="ORF">METZ01_LOCUS22826</name>
</gene>
<evidence type="ECO:0000256" key="4">
    <source>
        <dbReference type="ARBA" id="ARBA00023274"/>
    </source>
</evidence>
<evidence type="ECO:0000256" key="3">
    <source>
        <dbReference type="ARBA" id="ARBA00022980"/>
    </source>
</evidence>
<dbReference type="EMBL" id="UINC01001077">
    <property type="protein sequence ID" value="SUZ69972.1"/>
    <property type="molecule type" value="Genomic_DNA"/>
</dbReference>
<feature type="compositionally biased region" description="Basic residues" evidence="5">
    <location>
        <begin position="1"/>
        <end position="10"/>
    </location>
</feature>
<dbReference type="GO" id="GO:1990904">
    <property type="term" value="C:ribonucleoprotein complex"/>
    <property type="evidence" value="ECO:0007669"/>
    <property type="project" value="UniProtKB-KW"/>
</dbReference>